<dbReference type="AlphaFoldDB" id="A0A521CC36"/>
<keyword evidence="2" id="KW-1185">Reference proteome</keyword>
<proteinExistence type="predicted"/>
<evidence type="ECO:0000313" key="2">
    <source>
        <dbReference type="Proteomes" id="UP000315636"/>
    </source>
</evidence>
<accession>A0A521CC36</accession>
<reference evidence="1 2" key="1">
    <citation type="submission" date="2017-05" db="EMBL/GenBank/DDBJ databases">
        <authorList>
            <person name="Varghese N."/>
            <person name="Submissions S."/>
        </authorList>
    </citation>
    <scope>NUCLEOTIDE SEQUENCE [LARGE SCALE GENOMIC DNA]</scope>
    <source>
        <strain evidence="1 2">DSM 45474</strain>
    </source>
</reference>
<dbReference type="Proteomes" id="UP000315636">
    <property type="component" value="Unassembled WGS sequence"/>
</dbReference>
<gene>
    <name evidence="1" type="ORF">SAMN06264849_103263</name>
</gene>
<sequence length="60" mass="7173">MTTLERELFGSLIFLNVEDKSQSIRLVTYLKISEFIDDHYMIYLFDAQIFLFRWTSCAIS</sequence>
<protein>
    <submittedName>
        <fullName evidence="1">Uncharacterized protein</fullName>
    </submittedName>
</protein>
<name>A0A521CC36_9BACL</name>
<organism evidence="1 2">
    <name type="scientific">Melghirimyces algeriensis</name>
    <dbReference type="NCBI Taxonomy" id="910412"/>
    <lineage>
        <taxon>Bacteria</taxon>
        <taxon>Bacillati</taxon>
        <taxon>Bacillota</taxon>
        <taxon>Bacilli</taxon>
        <taxon>Bacillales</taxon>
        <taxon>Thermoactinomycetaceae</taxon>
        <taxon>Melghirimyces</taxon>
    </lineage>
</organism>
<dbReference type="EMBL" id="FXTI01000003">
    <property type="protein sequence ID" value="SMO56986.1"/>
    <property type="molecule type" value="Genomic_DNA"/>
</dbReference>
<evidence type="ECO:0000313" key="1">
    <source>
        <dbReference type="EMBL" id="SMO56986.1"/>
    </source>
</evidence>